<proteinExistence type="predicted"/>
<dbReference type="SMART" id="SM00271">
    <property type="entry name" value="DnaJ"/>
    <property type="match status" value="1"/>
</dbReference>
<feature type="compositionally biased region" description="Polar residues" evidence="1">
    <location>
        <begin position="262"/>
        <end position="279"/>
    </location>
</feature>
<dbReference type="EMBL" id="RWJN01000092">
    <property type="protein sequence ID" value="TCD67591.1"/>
    <property type="molecule type" value="Genomic_DNA"/>
</dbReference>
<evidence type="ECO:0000313" key="3">
    <source>
        <dbReference type="EMBL" id="TCD67591.1"/>
    </source>
</evidence>
<evidence type="ECO:0000256" key="1">
    <source>
        <dbReference type="SAM" id="MobiDB-lite"/>
    </source>
</evidence>
<dbReference type="CDD" id="cd06257">
    <property type="entry name" value="DnaJ"/>
    <property type="match status" value="1"/>
</dbReference>
<dbReference type="InterPro" id="IPR036869">
    <property type="entry name" value="J_dom_sf"/>
</dbReference>
<name>A0A4R0RH16_9APHY</name>
<dbReference type="Pfam" id="PF00226">
    <property type="entry name" value="DnaJ"/>
    <property type="match status" value="1"/>
</dbReference>
<sequence length="385" mass="42470">MASNLYEVLGLERNASPEDIRKAYRKLALQTHPDRLPQNTSEADREIATEKFRKVNNAYEVLNDSKNRELYDRAGVWPPDTAPEPRSGPSSSHRRRTQPGFTSDPFFNQSPFDAFDHSSMFGGDPFFHPSPFFGRGAGSRGFAFTDPFELFDSIFGDMHAMHSQMFRQFDDPFFARTPMSMMGPSMFGGLPGSGLNQSLFGSSQSNMISLSSGSNGGQWVSQSQSIRSINGRTETVLTQRDAQGNEHVHYKSPEGERYTINGVEQPTGSHNLPGTSNHRQLPPAPPPTVASSYGDPNRYDIQLTDELQASVPIPAITPVPTRMTHTHSLPNTTVLANIPYPSRTNPIIPLVRTAIPRLPYIQRLDLATTHKVGAAVDAVHTTTDG</sequence>
<dbReference type="PRINTS" id="PR00625">
    <property type="entry name" value="JDOMAIN"/>
</dbReference>
<organism evidence="3 4">
    <name type="scientific">Steccherinum ochraceum</name>
    <dbReference type="NCBI Taxonomy" id="92696"/>
    <lineage>
        <taxon>Eukaryota</taxon>
        <taxon>Fungi</taxon>
        <taxon>Dikarya</taxon>
        <taxon>Basidiomycota</taxon>
        <taxon>Agaricomycotina</taxon>
        <taxon>Agaricomycetes</taxon>
        <taxon>Polyporales</taxon>
        <taxon>Steccherinaceae</taxon>
        <taxon>Steccherinum</taxon>
    </lineage>
</organism>
<dbReference type="SUPFAM" id="SSF46565">
    <property type="entry name" value="Chaperone J-domain"/>
    <property type="match status" value="1"/>
</dbReference>
<feature type="region of interest" description="Disordered" evidence="1">
    <location>
        <begin position="262"/>
        <end position="297"/>
    </location>
</feature>
<dbReference type="GO" id="GO:0005737">
    <property type="term" value="C:cytoplasm"/>
    <property type="evidence" value="ECO:0007669"/>
    <property type="project" value="TreeGrafter"/>
</dbReference>
<dbReference type="PANTHER" id="PTHR43948:SF23">
    <property type="entry name" value="DNAJ DOMAIN PROTEIN (AFU_ORTHOLOGUE AFUA_1G15460)"/>
    <property type="match status" value="1"/>
</dbReference>
<dbReference type="Gene3D" id="1.10.287.110">
    <property type="entry name" value="DnaJ domain"/>
    <property type="match status" value="1"/>
</dbReference>
<dbReference type="GO" id="GO:0044183">
    <property type="term" value="F:protein folding chaperone"/>
    <property type="evidence" value="ECO:0007669"/>
    <property type="project" value="TreeGrafter"/>
</dbReference>
<dbReference type="PROSITE" id="PS00636">
    <property type="entry name" value="DNAJ_1"/>
    <property type="match status" value="1"/>
</dbReference>
<dbReference type="GO" id="GO:0005634">
    <property type="term" value="C:nucleus"/>
    <property type="evidence" value="ECO:0007669"/>
    <property type="project" value="TreeGrafter"/>
</dbReference>
<dbReference type="GO" id="GO:0051082">
    <property type="term" value="F:unfolded protein binding"/>
    <property type="evidence" value="ECO:0007669"/>
    <property type="project" value="TreeGrafter"/>
</dbReference>
<dbReference type="InterPro" id="IPR018253">
    <property type="entry name" value="DnaJ_domain_CS"/>
</dbReference>
<dbReference type="PANTHER" id="PTHR43948">
    <property type="entry name" value="DNAJ HOMOLOG SUBFAMILY B"/>
    <property type="match status" value="1"/>
</dbReference>
<comment type="caution">
    <text evidence="3">The sequence shown here is derived from an EMBL/GenBank/DDBJ whole genome shotgun (WGS) entry which is preliminary data.</text>
</comment>
<feature type="domain" description="J" evidence="2">
    <location>
        <begin position="4"/>
        <end position="75"/>
    </location>
</feature>
<feature type="region of interest" description="Disordered" evidence="1">
    <location>
        <begin position="73"/>
        <end position="108"/>
    </location>
</feature>
<keyword evidence="4" id="KW-1185">Reference proteome</keyword>
<feature type="compositionally biased region" description="Polar residues" evidence="1">
    <location>
        <begin position="99"/>
        <end position="108"/>
    </location>
</feature>
<reference evidence="3 4" key="1">
    <citation type="submission" date="2018-11" db="EMBL/GenBank/DDBJ databases">
        <title>Genome assembly of Steccherinum ochraceum LE-BIN_3174, the white-rot fungus of the Steccherinaceae family (The Residual Polyporoid clade, Polyporales, Basidiomycota).</title>
        <authorList>
            <person name="Fedorova T.V."/>
            <person name="Glazunova O.A."/>
            <person name="Landesman E.O."/>
            <person name="Moiseenko K.V."/>
            <person name="Psurtseva N.V."/>
            <person name="Savinova O.S."/>
            <person name="Shakhova N.V."/>
            <person name="Tyazhelova T.V."/>
            <person name="Vasina D.V."/>
        </authorList>
    </citation>
    <scope>NUCLEOTIDE SEQUENCE [LARGE SCALE GENOMIC DNA]</scope>
    <source>
        <strain evidence="3 4">LE-BIN_3174</strain>
    </source>
</reference>
<dbReference type="OrthoDB" id="442087at2759"/>
<dbReference type="AlphaFoldDB" id="A0A4R0RH16"/>
<accession>A0A4R0RH16</accession>
<dbReference type="GO" id="GO:0051087">
    <property type="term" value="F:protein-folding chaperone binding"/>
    <property type="evidence" value="ECO:0007669"/>
    <property type="project" value="TreeGrafter"/>
</dbReference>
<dbReference type="Proteomes" id="UP000292702">
    <property type="component" value="Unassembled WGS sequence"/>
</dbReference>
<gene>
    <name evidence="3" type="ORF">EIP91_012221</name>
</gene>
<evidence type="ECO:0000259" key="2">
    <source>
        <dbReference type="PROSITE" id="PS50076"/>
    </source>
</evidence>
<dbReference type="STRING" id="92696.A0A4R0RH16"/>
<dbReference type="PROSITE" id="PS50076">
    <property type="entry name" value="DNAJ_2"/>
    <property type="match status" value="1"/>
</dbReference>
<protein>
    <recommendedName>
        <fullName evidence="2">J domain-containing protein</fullName>
    </recommendedName>
</protein>
<evidence type="ECO:0000313" key="4">
    <source>
        <dbReference type="Proteomes" id="UP000292702"/>
    </source>
</evidence>
<dbReference type="InterPro" id="IPR001623">
    <property type="entry name" value="DnaJ_domain"/>
</dbReference>